<evidence type="ECO:0000313" key="2">
    <source>
        <dbReference type="EMBL" id="TXK81739.1"/>
    </source>
</evidence>
<dbReference type="RefSeq" id="WP_147903853.1">
    <property type="nucleotide sequence ID" value="NZ_BAAAGC010000008.1"/>
</dbReference>
<protein>
    <submittedName>
        <fullName evidence="2">Uncharacterized protein</fullName>
    </submittedName>
</protein>
<gene>
    <name evidence="2" type="ORF">FU839_07515</name>
</gene>
<dbReference type="AlphaFoldDB" id="A0A5C8M192"/>
<dbReference type="Proteomes" id="UP000321814">
    <property type="component" value="Unassembled WGS sequence"/>
</dbReference>
<reference evidence="2 3" key="1">
    <citation type="submission" date="2019-08" db="EMBL/GenBank/DDBJ databases">
        <title>Draft genome analysis of Rheinheimera tangshanensis isolated from the roots of fresh rice plants (Oryza sativa).</title>
        <authorList>
            <person name="Yu Q."/>
            <person name="Qi Y."/>
            <person name="Zhang H."/>
            <person name="Pu J."/>
        </authorList>
    </citation>
    <scope>NUCLEOTIDE SEQUENCE [LARGE SCALE GENOMIC DNA]</scope>
    <source>
        <strain evidence="2 3">JA3-B52</strain>
    </source>
</reference>
<keyword evidence="1" id="KW-0472">Membrane</keyword>
<keyword evidence="1" id="KW-0812">Transmembrane</keyword>
<accession>A0A5C8M192</accession>
<evidence type="ECO:0000313" key="3">
    <source>
        <dbReference type="Proteomes" id="UP000321814"/>
    </source>
</evidence>
<sequence length="137" mass="15322">MKPMPFICAVLMIASEVVSLLMSTSHGGGIYSAIGIDIEYIQAECAKIVALSDVNQCYIDGMRAITYITRWPYVIAYATLFLLSFYSVKSFIVCVTMSFLFMTYGFIVDGFNSVAPWVNLFVLLVCAYRARRVIYGT</sequence>
<evidence type="ECO:0000256" key="1">
    <source>
        <dbReference type="SAM" id="Phobius"/>
    </source>
</evidence>
<organism evidence="2 3">
    <name type="scientific">Rheinheimera tangshanensis</name>
    <dbReference type="NCBI Taxonomy" id="400153"/>
    <lineage>
        <taxon>Bacteria</taxon>
        <taxon>Pseudomonadati</taxon>
        <taxon>Pseudomonadota</taxon>
        <taxon>Gammaproteobacteria</taxon>
        <taxon>Chromatiales</taxon>
        <taxon>Chromatiaceae</taxon>
        <taxon>Rheinheimera</taxon>
    </lineage>
</organism>
<proteinExistence type="predicted"/>
<comment type="caution">
    <text evidence="2">The sequence shown here is derived from an EMBL/GenBank/DDBJ whole genome shotgun (WGS) entry which is preliminary data.</text>
</comment>
<keyword evidence="1" id="KW-1133">Transmembrane helix</keyword>
<feature type="transmembrane region" description="Helical" evidence="1">
    <location>
        <begin position="114"/>
        <end position="130"/>
    </location>
</feature>
<dbReference type="EMBL" id="VRLR01000003">
    <property type="protein sequence ID" value="TXK81739.1"/>
    <property type="molecule type" value="Genomic_DNA"/>
</dbReference>
<keyword evidence="3" id="KW-1185">Reference proteome</keyword>
<name>A0A5C8M192_9GAMM</name>